<dbReference type="RefSeq" id="WP_070237368.1">
    <property type="nucleotide sequence ID" value="NZ_CP017478.1"/>
</dbReference>
<keyword evidence="3" id="KW-1185">Reference proteome</keyword>
<dbReference type="Pfam" id="PF12705">
    <property type="entry name" value="PDDEXK_1"/>
    <property type="match status" value="1"/>
</dbReference>
<dbReference type="InterPro" id="IPR038726">
    <property type="entry name" value="PDDEXK_AddAB-type"/>
</dbReference>
<dbReference type="SUPFAM" id="SSF52980">
    <property type="entry name" value="Restriction endonuclease-like"/>
    <property type="match status" value="1"/>
</dbReference>
<dbReference type="InterPro" id="IPR027417">
    <property type="entry name" value="P-loop_NTPase"/>
</dbReference>
<evidence type="ECO:0000313" key="3">
    <source>
        <dbReference type="Proteomes" id="UP000176050"/>
    </source>
</evidence>
<sequence length="914" mass="106779">MKSFLSNVISDVLTNTKNPIHKLTFVLPSQRACVFLKDELIKQLEFATFLPQIISIENYIQEIAEIKQVDTIQLLFEFYSIYKKNTHIDNQDSFDTFSQWASIVLQDFNEIDRHLVDSKDLFTYLRDINRLNNWSPTTEITKNYFAFFEKLHLYYEEFYKYLSLKNIGYQGLIYREAQRNIQSYIDSNQGKKVILVGFNALNKSEESIFQEILQSGIGSVYWDADESYFNSTKETGLFLRKYKNNWTYFHKNPFKWMQNHLKSEEKNIHFIGAPKNVTQLKHVGEILEKSKKHTNTALILADENLLPLALNSLPNNVDKINITMGFPLSEIPFANFFKNIFKLYLNQEKLGVQEKNLFYYKDILNLFNHSYFKKLINTASFDISNQVGKSNRIFLSNKNIEELFENVFSVGYNQVNIFFKKGNSTVEKLIQNCIEICKLYQTIVEGIEKEYVFRFFTVFQQLETLNKTYGHISTLKVLYQFFLQLVQSEKLSFQGEPLEGLQLMGMLETRVIDFETVILTSVNEGVLPASKSENSFIPFDVKKHFGLPTYQEKDAIFSYHFYRLLHRAKNIYLLYNTETDVFGTGEKSRFLTQLEIEREDIHKSIVSPKVITEKKELQIIPKTDSLINKLKELAQKGISPSTLATYVNNPIDFYYQKILKINEVEEVEETVAVNTMGTVIHNTLEDLYKPFINKFLTEEGLNKMLLFSEGLIEKNFKNEYKNGDISRGKNKLIFEVSKKYVDRFLRQELSDVKRGKQIKIIALEETYDATIFIDTVDFPIKLHGNVDRIDEVDGVTRIIDYKTGKVDASQLKMIDFSKMSDDYKYTKALQVMLYSYLYSEEKNIDFSTPFEAGIISFKNLKGGFLKMNFAEGRGKSENNITKEKIDEFLVELKRIITEIFNPEIPFKENPNKAF</sequence>
<dbReference type="OrthoDB" id="9762792at2"/>
<gene>
    <name evidence="2" type="ORF">LPB138_11155</name>
</gene>
<dbReference type="EMBL" id="CP017478">
    <property type="protein sequence ID" value="AOW21204.1"/>
    <property type="molecule type" value="Genomic_DNA"/>
</dbReference>
<evidence type="ECO:0000313" key="2">
    <source>
        <dbReference type="EMBL" id="AOW21204.1"/>
    </source>
</evidence>
<dbReference type="SUPFAM" id="SSF52540">
    <property type="entry name" value="P-loop containing nucleoside triphosphate hydrolases"/>
    <property type="match status" value="1"/>
</dbReference>
<organism evidence="2 3">
    <name type="scientific">Urechidicola croceus</name>
    <dbReference type="NCBI Taxonomy" id="1850246"/>
    <lineage>
        <taxon>Bacteria</taxon>
        <taxon>Pseudomonadati</taxon>
        <taxon>Bacteroidota</taxon>
        <taxon>Flavobacteriia</taxon>
        <taxon>Flavobacteriales</taxon>
        <taxon>Flavobacteriaceae</taxon>
        <taxon>Urechidicola</taxon>
    </lineage>
</organism>
<dbReference type="KEGG" id="lul:LPB138_11155"/>
<reference evidence="2 3" key="1">
    <citation type="submission" date="2016-10" db="EMBL/GenBank/DDBJ databases">
        <title>Lutibacter sp. LPB0138, isolated from marine gastropod.</title>
        <authorList>
            <person name="Kim E."/>
            <person name="Yi H."/>
        </authorList>
    </citation>
    <scope>NUCLEOTIDE SEQUENCE [LARGE SCALE GENOMIC DNA]</scope>
    <source>
        <strain evidence="2 3">LPB0138</strain>
    </source>
</reference>
<dbReference type="STRING" id="1850246.LPB138_11155"/>
<dbReference type="InterPro" id="IPR011335">
    <property type="entry name" value="Restrct_endonuc-II-like"/>
</dbReference>
<dbReference type="Proteomes" id="UP000176050">
    <property type="component" value="Chromosome"/>
</dbReference>
<dbReference type="Gene3D" id="3.90.320.10">
    <property type="match status" value="1"/>
</dbReference>
<evidence type="ECO:0000259" key="1">
    <source>
        <dbReference type="Pfam" id="PF12705"/>
    </source>
</evidence>
<dbReference type="InterPro" id="IPR011604">
    <property type="entry name" value="PDDEXK-like_dom_sf"/>
</dbReference>
<dbReference type="AlphaFoldDB" id="A0A1D8P9E9"/>
<name>A0A1D8P9E9_9FLAO</name>
<protein>
    <recommendedName>
        <fullName evidence="1">PD-(D/E)XK endonuclease-like domain-containing protein</fullName>
    </recommendedName>
</protein>
<feature type="domain" description="PD-(D/E)XK endonuclease-like" evidence="1">
    <location>
        <begin position="638"/>
        <end position="910"/>
    </location>
</feature>
<proteinExistence type="predicted"/>
<accession>A0A1D8P9E9</accession>